<evidence type="ECO:0000313" key="3">
    <source>
        <dbReference type="Proteomes" id="UP000292734"/>
    </source>
</evidence>
<comment type="caution">
    <text evidence="2">The sequence shown here is derived from an EMBL/GenBank/DDBJ whole genome shotgun (WGS) entry which is preliminary data.</text>
</comment>
<feature type="compositionally biased region" description="Basic residues" evidence="1">
    <location>
        <begin position="53"/>
        <end position="67"/>
    </location>
</feature>
<evidence type="ECO:0000313" key="2">
    <source>
        <dbReference type="EMBL" id="RYM04175.1"/>
    </source>
</evidence>
<organism evidence="2 3">
    <name type="scientific">Sphingobium indicum</name>
    <dbReference type="NCBI Taxonomy" id="332055"/>
    <lineage>
        <taxon>Bacteria</taxon>
        <taxon>Pseudomonadati</taxon>
        <taxon>Pseudomonadota</taxon>
        <taxon>Alphaproteobacteria</taxon>
        <taxon>Sphingomonadales</taxon>
        <taxon>Sphingomonadaceae</taxon>
        <taxon>Sphingobium</taxon>
    </lineage>
</organism>
<dbReference type="AlphaFoldDB" id="A0A4Q4JD31"/>
<sequence>MPPIRHSGLDPGSRFSRKQHPAQGSGTPDQACPELAEGSGDRPMAAMGQFLPKSHKTAQRMNRRWRR</sequence>
<name>A0A4Q4JD31_9SPHN</name>
<reference evidence="2 3" key="1">
    <citation type="submission" date="2019-02" db="EMBL/GenBank/DDBJ databases">
        <authorList>
            <person name="Feng G."/>
        </authorList>
    </citation>
    <scope>NUCLEOTIDE SEQUENCE [LARGE SCALE GENOMIC DNA]</scope>
    <source>
        <strain evidence="2 3">DSM 26779</strain>
    </source>
</reference>
<gene>
    <name evidence="2" type="ORF">EWH08_06840</name>
</gene>
<feature type="region of interest" description="Disordered" evidence="1">
    <location>
        <begin position="1"/>
        <end position="67"/>
    </location>
</feature>
<dbReference type="Proteomes" id="UP000292734">
    <property type="component" value="Unassembled WGS sequence"/>
</dbReference>
<dbReference type="EMBL" id="SEOM01000001">
    <property type="protein sequence ID" value="RYM04175.1"/>
    <property type="molecule type" value="Genomic_DNA"/>
</dbReference>
<accession>A0A4Q4JD31</accession>
<proteinExistence type="predicted"/>
<protein>
    <submittedName>
        <fullName evidence="2">Uncharacterized protein</fullName>
    </submittedName>
</protein>
<evidence type="ECO:0000256" key="1">
    <source>
        <dbReference type="SAM" id="MobiDB-lite"/>
    </source>
</evidence>